<dbReference type="Pfam" id="PF04851">
    <property type="entry name" value="ResIII"/>
    <property type="match status" value="1"/>
</dbReference>
<dbReference type="GO" id="GO:0003677">
    <property type="term" value="F:DNA binding"/>
    <property type="evidence" value="ECO:0007669"/>
    <property type="project" value="InterPro"/>
</dbReference>
<proteinExistence type="predicted"/>
<dbReference type="EMBL" id="DSAC01000081">
    <property type="protein sequence ID" value="HHO74297.1"/>
    <property type="molecule type" value="Genomic_DNA"/>
</dbReference>
<dbReference type="AlphaFoldDB" id="A0A7C5X3K8"/>
<sequence>MPVPNLHLKTKLELLETVPDEWYAIDLSTFSSKKKLFDYQESALRNAIKGLYYFYGKCGGSKEEFFENVYRNILPKSFPIDERLVDLYQEGGFKVYENGLPYYQIINRMSFWMATGSGKTLVIVKLIELLSSLMKLKLIPQKDILFLTHRDDLIGQFKRHVEEFNEGRMPSERLELYELKEYEKVKTSLYKPAGISVFYYRADLFDTEQSERRIDFRNYLSDGNWYLILDEAHKGDRGESKRQAIFNILCKNGFRFDFSATFTEEIDFKTCAYEFNLAEFVRRGYGKHIYVSGEALRSFSRKEDFSPEEKQRILLKIFVLLTGLIKAREKVKDKVPYHKPLLLVLVNSVNTEDSDMELFFRELARIAEGEVQDSDFQRAKGEIIQELENANFQFEFGSVRLSGEFLDLLREITFEDMLESVFNSKSTGTVEVVQIPHNRQELLFKLKSGDRPFALMKIGDITQWLKEKLEGYEVVERFEDESIFARLNEDEDINILMGSRAFYEGWDSNRPNVIAFINIGKGEDAKKFVLQSIGRGVRIEPFKNLRRRLDILYGNSQVDGETYRQVRDWATPVESLFVFGTKANNLETILQTLRTQREEEENLGDLFEINPEVQGKLLLVPEYEETELMLIDSNRNHRHPLNPEDKELVREFLEIDDRVLVCMFDANPRVLAKLKSDLDVLVRAEPDERKIGIPEVVLKRLLGYFSTKFYQASSFRELNREEDIIHFRHIRISRSQLNSIREKIERVKAYRDRERLRRELFNKRDRGEITDEEFDREYSKLPKKEETTRDLIIRYLATHYYIPIVLTQQETIDYIMHVIKTESEREFIDELSEKLDNNPHLFDCDWWMFSKIDETLDKVYIPYYSENSSRIAKFKPDFIFWFRKGCKYLILFLDPKGTEHAANYRKIDGYSKLFEENGEPKVFTYEDECGKMEVRVMLRFWNKSLHGVPDAYLIYYVADLDRLAEEVKRLLS</sequence>
<accession>A0A7C5X3K8</accession>
<dbReference type="Gene3D" id="3.40.50.300">
    <property type="entry name" value="P-loop containing nucleotide triphosphate hydrolases"/>
    <property type="match status" value="1"/>
</dbReference>
<dbReference type="InterPro" id="IPR006935">
    <property type="entry name" value="Helicase/UvrB_N"/>
</dbReference>
<dbReference type="InterPro" id="IPR014001">
    <property type="entry name" value="Helicase_ATP-bd"/>
</dbReference>
<protein>
    <submittedName>
        <fullName evidence="2">Restriction endonuclease subunit R</fullName>
    </submittedName>
</protein>
<dbReference type="GO" id="GO:0005524">
    <property type="term" value="F:ATP binding"/>
    <property type="evidence" value="ECO:0007669"/>
    <property type="project" value="InterPro"/>
</dbReference>
<dbReference type="SUPFAM" id="SSF52540">
    <property type="entry name" value="P-loop containing nucleoside triphosphate hydrolases"/>
    <property type="match status" value="1"/>
</dbReference>
<dbReference type="SMART" id="SM00487">
    <property type="entry name" value="DEXDc"/>
    <property type="match status" value="1"/>
</dbReference>
<keyword evidence="2" id="KW-0255">Endonuclease</keyword>
<evidence type="ECO:0000313" key="2">
    <source>
        <dbReference type="EMBL" id="HHO74297.1"/>
    </source>
</evidence>
<feature type="domain" description="Helicase ATP-binding" evidence="1">
    <location>
        <begin position="32"/>
        <end position="290"/>
    </location>
</feature>
<dbReference type="InterPro" id="IPR027417">
    <property type="entry name" value="P-loop_NTPase"/>
</dbReference>
<dbReference type="GO" id="GO:0004519">
    <property type="term" value="F:endonuclease activity"/>
    <property type="evidence" value="ECO:0007669"/>
    <property type="project" value="UniProtKB-KW"/>
</dbReference>
<evidence type="ECO:0000259" key="1">
    <source>
        <dbReference type="SMART" id="SM00487"/>
    </source>
</evidence>
<gene>
    <name evidence="2" type="ORF">ENN04_06660</name>
</gene>
<keyword evidence="2" id="KW-0378">Hydrolase</keyword>
<name>A0A7C5X3K8_9AQUI</name>
<organism evidence="2">
    <name type="scientific">Thermocrinis ruber</name>
    <dbReference type="NCBI Taxonomy" id="75906"/>
    <lineage>
        <taxon>Bacteria</taxon>
        <taxon>Pseudomonadati</taxon>
        <taxon>Aquificota</taxon>
        <taxon>Aquificia</taxon>
        <taxon>Aquificales</taxon>
        <taxon>Aquificaceae</taxon>
        <taxon>Thermocrinis</taxon>
    </lineage>
</organism>
<keyword evidence="2" id="KW-0540">Nuclease</keyword>
<comment type="caution">
    <text evidence="2">The sequence shown here is derived from an EMBL/GenBank/DDBJ whole genome shotgun (WGS) entry which is preliminary data.</text>
</comment>
<dbReference type="GO" id="GO:0016787">
    <property type="term" value="F:hydrolase activity"/>
    <property type="evidence" value="ECO:0007669"/>
    <property type="project" value="InterPro"/>
</dbReference>
<reference evidence="2" key="1">
    <citation type="journal article" date="2020" name="mSystems">
        <title>Genome- and Community-Level Interaction Insights into Carbon Utilization and Element Cycling Functions of Hydrothermarchaeota in Hydrothermal Sediment.</title>
        <authorList>
            <person name="Zhou Z."/>
            <person name="Liu Y."/>
            <person name="Xu W."/>
            <person name="Pan J."/>
            <person name="Luo Z.H."/>
            <person name="Li M."/>
        </authorList>
    </citation>
    <scope>NUCLEOTIDE SEQUENCE [LARGE SCALE GENOMIC DNA]</scope>
    <source>
        <strain evidence="2">SpSt-114</strain>
    </source>
</reference>